<keyword evidence="2" id="KW-1185">Reference proteome</keyword>
<reference evidence="2" key="1">
    <citation type="submission" date="2016-10" db="EMBL/GenBank/DDBJ databases">
        <authorList>
            <person name="Varghese N."/>
            <person name="Submissions S."/>
        </authorList>
    </citation>
    <scope>NUCLEOTIDE SEQUENCE [LARGE SCALE GENOMIC DNA]</scope>
    <source>
        <strain evidence="2">CGMCC 1.3703</strain>
    </source>
</reference>
<dbReference type="EMBL" id="FNIZ01000008">
    <property type="protein sequence ID" value="SDO78921.1"/>
    <property type="molecule type" value="Genomic_DNA"/>
</dbReference>
<accession>A0A1H0MF18</accession>
<dbReference type="AlphaFoldDB" id="A0A1H0MF18"/>
<dbReference type="Proteomes" id="UP000198860">
    <property type="component" value="Unassembled WGS sequence"/>
</dbReference>
<evidence type="ECO:0000313" key="2">
    <source>
        <dbReference type="Proteomes" id="UP000198860"/>
    </source>
</evidence>
<proteinExistence type="predicted"/>
<dbReference type="RefSeq" id="WP_089652292.1">
    <property type="nucleotide sequence ID" value="NZ_FNIZ01000008.1"/>
</dbReference>
<gene>
    <name evidence="1" type="ORF">SAMN05421677_10814</name>
</gene>
<sequence>MNERLVREGTGTPRTLDKNHLLTILQRNNKQVFDLLEQRNNESPGSTSYDQIESELTSENGEALMLMKLIRYLDFETEFEDLK</sequence>
<protein>
    <submittedName>
        <fullName evidence="1">Uncharacterized protein</fullName>
    </submittedName>
</protein>
<name>A0A1H0MF18_HALAD</name>
<organism evidence="1 2">
    <name type="scientific">Halobacillus aidingensis</name>
    <dbReference type="NCBI Taxonomy" id="240303"/>
    <lineage>
        <taxon>Bacteria</taxon>
        <taxon>Bacillati</taxon>
        <taxon>Bacillota</taxon>
        <taxon>Bacilli</taxon>
        <taxon>Bacillales</taxon>
        <taxon>Bacillaceae</taxon>
        <taxon>Halobacillus</taxon>
    </lineage>
</organism>
<evidence type="ECO:0000313" key="1">
    <source>
        <dbReference type="EMBL" id="SDO78921.1"/>
    </source>
</evidence>
<dbReference type="STRING" id="240303.SAMN05421677_10814"/>